<reference evidence="1" key="1">
    <citation type="submission" date="2018-02" db="EMBL/GenBank/DDBJ databases">
        <title>The genomes of Aspergillus section Nigri reveals drivers in fungal speciation.</title>
        <authorList>
            <consortium name="DOE Joint Genome Institute"/>
            <person name="Vesth T.C."/>
            <person name="Nybo J."/>
            <person name="Theobald S."/>
            <person name="Brandl J."/>
            <person name="Frisvad J.C."/>
            <person name="Nielsen K.F."/>
            <person name="Lyhne E.K."/>
            <person name="Kogle M.E."/>
            <person name="Kuo A."/>
            <person name="Riley R."/>
            <person name="Clum A."/>
            <person name="Nolan M."/>
            <person name="Lipzen A."/>
            <person name="Salamov A."/>
            <person name="Henrissat B."/>
            <person name="Wiebenga A."/>
            <person name="De vries R.P."/>
            <person name="Grigoriev I.V."/>
            <person name="Mortensen U.H."/>
            <person name="Andersen M.R."/>
            <person name="Baker S.E."/>
        </authorList>
    </citation>
    <scope>NUCLEOTIDE SEQUENCE</scope>
    <source>
        <strain evidence="1">CBS 115574</strain>
    </source>
</reference>
<accession>A0ACD1I6C6</accession>
<sequence>MSATFKRFMSPLAALRHRPWPSSPAVAPQLDIKEPIEEEKTPYYSPANFYPAHLGEVLHDRYQLVAKLGYGSSSTIWLARDLKQWLWLSDKYVALKLNASLHQGNGDTAQSEQDTLRLISGKNPSHKGYPFVRRLLDSFQFQHESRKCQTLVFEPLREPLWLYKTRFIGDTIPSDVLKIMIQMILQGLDYLHTECHIIHTDLKPDNIMVKIEDPSILAKSAEDEYKNPLPQKTYRDGRTIYLSRNNYGLTSKTTGMIQITDFDLSVRGDRPNFGCIQAEIYRAPEVILDAGYSYSADIWNLGIMLWDVLEGNALFKDIDPLHVGCYNEQNHFAHIIALLGQPPKELLDTGKRTSRFYAPTGRFDFEHSLSKIRGQNKRMFIEFIRRMIKWNPQERSTARELLQDPWLHTEFEEN</sequence>
<gene>
    <name evidence="1" type="ORF">BO79DRAFT_200402</name>
</gene>
<name>A0ACD1I6C6_9EURO</name>
<proteinExistence type="predicted"/>
<keyword evidence="2" id="KW-1185">Reference proteome</keyword>
<keyword evidence="1" id="KW-0418">Kinase</keyword>
<dbReference type="Proteomes" id="UP000249748">
    <property type="component" value="Unassembled WGS sequence"/>
</dbReference>
<dbReference type="EMBL" id="KZ824563">
    <property type="protein sequence ID" value="RAK85827.1"/>
    <property type="molecule type" value="Genomic_DNA"/>
</dbReference>
<keyword evidence="1" id="KW-0808">Transferase</keyword>
<evidence type="ECO:0000313" key="2">
    <source>
        <dbReference type="Proteomes" id="UP000249748"/>
    </source>
</evidence>
<evidence type="ECO:0000313" key="1">
    <source>
        <dbReference type="EMBL" id="RAK85827.1"/>
    </source>
</evidence>
<protein>
    <submittedName>
        <fullName evidence="1">Protein kinase</fullName>
    </submittedName>
</protein>
<organism evidence="1 2">
    <name type="scientific">Aspergillus costaricaensis CBS 115574</name>
    <dbReference type="NCBI Taxonomy" id="1448317"/>
    <lineage>
        <taxon>Eukaryota</taxon>
        <taxon>Fungi</taxon>
        <taxon>Dikarya</taxon>
        <taxon>Ascomycota</taxon>
        <taxon>Pezizomycotina</taxon>
        <taxon>Eurotiomycetes</taxon>
        <taxon>Eurotiomycetidae</taxon>
        <taxon>Eurotiales</taxon>
        <taxon>Aspergillaceae</taxon>
        <taxon>Aspergillus</taxon>
        <taxon>Aspergillus subgen. Circumdati</taxon>
    </lineage>
</organism>